<proteinExistence type="predicted"/>
<protein>
    <submittedName>
        <fullName evidence="1">Uncharacterized protein</fullName>
    </submittedName>
</protein>
<accession>A0A3A2ZAA0</accession>
<dbReference type="OrthoDB" id="4191831at2759"/>
<dbReference type="Proteomes" id="UP000266188">
    <property type="component" value="Unassembled WGS sequence"/>
</dbReference>
<evidence type="ECO:0000313" key="1">
    <source>
        <dbReference type="EMBL" id="RJE20068.1"/>
    </source>
</evidence>
<reference evidence="2" key="1">
    <citation type="submission" date="2017-02" db="EMBL/GenBank/DDBJ databases">
        <authorList>
            <person name="Tafer H."/>
            <person name="Lopandic K."/>
        </authorList>
    </citation>
    <scope>NUCLEOTIDE SEQUENCE [LARGE SCALE GENOMIC DNA]</scope>
    <source>
        <strain evidence="2">CBS 366.77</strain>
    </source>
</reference>
<dbReference type="AlphaFoldDB" id="A0A3A2ZAA0"/>
<gene>
    <name evidence="1" type="ORF">PHISCL_07587</name>
</gene>
<name>A0A3A2ZAA0_9EURO</name>
<comment type="caution">
    <text evidence="1">The sequence shown here is derived from an EMBL/GenBank/DDBJ whole genome shotgun (WGS) entry which is preliminary data.</text>
</comment>
<evidence type="ECO:0000313" key="2">
    <source>
        <dbReference type="Proteomes" id="UP000266188"/>
    </source>
</evidence>
<keyword evidence="2" id="KW-1185">Reference proteome</keyword>
<sequence length="93" mass="10503">MARATRTYPIKAQIPRSNYYRRGCLGEIVAVTKNLETLRWMWYYDSGVMDNFTTQTVDLDQIAAALSHVQGTLTDLTITLTASLDIMINVSLD</sequence>
<dbReference type="EMBL" id="MVGC01000341">
    <property type="protein sequence ID" value="RJE20068.1"/>
    <property type="molecule type" value="Genomic_DNA"/>
</dbReference>
<organism evidence="1 2">
    <name type="scientific">Aspergillus sclerotialis</name>
    <dbReference type="NCBI Taxonomy" id="2070753"/>
    <lineage>
        <taxon>Eukaryota</taxon>
        <taxon>Fungi</taxon>
        <taxon>Dikarya</taxon>
        <taxon>Ascomycota</taxon>
        <taxon>Pezizomycotina</taxon>
        <taxon>Eurotiomycetes</taxon>
        <taxon>Eurotiomycetidae</taxon>
        <taxon>Eurotiales</taxon>
        <taxon>Aspergillaceae</taxon>
        <taxon>Aspergillus</taxon>
        <taxon>Aspergillus subgen. Polypaecilum</taxon>
    </lineage>
</organism>